<feature type="signal peptide" evidence="2">
    <location>
        <begin position="1"/>
        <end position="20"/>
    </location>
</feature>
<feature type="region of interest" description="Disordered" evidence="1">
    <location>
        <begin position="919"/>
        <end position="938"/>
    </location>
</feature>
<keyword evidence="4" id="KW-1185">Reference proteome</keyword>
<dbReference type="EMBL" id="BKAU01000001">
    <property type="protein sequence ID" value="GEP94216.1"/>
    <property type="molecule type" value="Genomic_DNA"/>
</dbReference>
<evidence type="ECO:0000313" key="4">
    <source>
        <dbReference type="Proteomes" id="UP000321436"/>
    </source>
</evidence>
<organism evidence="3 4">
    <name type="scientific">Chitinophaga cymbidii</name>
    <dbReference type="NCBI Taxonomy" id="1096750"/>
    <lineage>
        <taxon>Bacteria</taxon>
        <taxon>Pseudomonadati</taxon>
        <taxon>Bacteroidota</taxon>
        <taxon>Chitinophagia</taxon>
        <taxon>Chitinophagales</taxon>
        <taxon>Chitinophagaceae</taxon>
        <taxon>Chitinophaga</taxon>
    </lineage>
</organism>
<accession>A0A512RET0</accession>
<dbReference type="InterPro" id="IPR053161">
    <property type="entry name" value="Ulvan_degrading_GH"/>
</dbReference>
<dbReference type="Gene3D" id="2.60.120.260">
    <property type="entry name" value="Galactose-binding domain-like"/>
    <property type="match status" value="1"/>
</dbReference>
<dbReference type="GO" id="GO:0016787">
    <property type="term" value="F:hydrolase activity"/>
    <property type="evidence" value="ECO:0007669"/>
    <property type="project" value="UniProtKB-KW"/>
</dbReference>
<keyword evidence="2" id="KW-0732">Signal</keyword>
<dbReference type="NCBIfam" id="NF045579">
    <property type="entry name" value="rhamnoside_JR"/>
    <property type="match status" value="1"/>
</dbReference>
<reference evidence="3 4" key="1">
    <citation type="submission" date="2019-07" db="EMBL/GenBank/DDBJ databases">
        <title>Whole genome shotgun sequence of Chitinophaga cymbidii NBRC 109752.</title>
        <authorList>
            <person name="Hosoyama A."/>
            <person name="Uohara A."/>
            <person name="Ohji S."/>
            <person name="Ichikawa N."/>
        </authorList>
    </citation>
    <scope>NUCLEOTIDE SEQUENCE [LARGE SCALE GENOMIC DNA]</scope>
    <source>
        <strain evidence="3 4">NBRC 109752</strain>
    </source>
</reference>
<feature type="chain" id="PRO_5022082984" evidence="2">
    <location>
        <begin position="21"/>
        <end position="938"/>
    </location>
</feature>
<comment type="caution">
    <text evidence="3">The sequence shown here is derived from an EMBL/GenBank/DDBJ whole genome shotgun (WGS) entry which is preliminary data.</text>
</comment>
<dbReference type="PANTHER" id="PTHR36848">
    <property type="entry name" value="DNA-BINDING PROTEIN (PUTATIVE SECRETED PROTEIN)-RELATED"/>
    <property type="match status" value="1"/>
</dbReference>
<evidence type="ECO:0000256" key="2">
    <source>
        <dbReference type="SAM" id="SignalP"/>
    </source>
</evidence>
<proteinExistence type="predicted"/>
<dbReference type="InterPro" id="IPR008979">
    <property type="entry name" value="Galactose-bd-like_sf"/>
</dbReference>
<dbReference type="AlphaFoldDB" id="A0A512RET0"/>
<dbReference type="SUPFAM" id="SSF49785">
    <property type="entry name" value="Galactose-binding domain-like"/>
    <property type="match status" value="1"/>
</dbReference>
<protein>
    <submittedName>
        <fullName evidence="3">Glycosyl hydrolase family 2</fullName>
    </submittedName>
</protein>
<dbReference type="Pfam" id="PF17132">
    <property type="entry name" value="Glyco_hydro_106"/>
    <property type="match status" value="2"/>
</dbReference>
<keyword evidence="3" id="KW-0378">Hydrolase</keyword>
<gene>
    <name evidence="3" type="ORF">CCY01nite_04760</name>
</gene>
<sequence length="938" mass="104251">MLKRNHLVLVLLLTMHTASAQIKWPEITQTAKPWTRWWWEGSAVDKAGLTTAMEKYRQAGLGGLEITPIYGVQGYEQQFIPFLTPKWMDMLQHTLREGKRLELGIDMATGTGWPFGGPWVNDADASKYIAFSKYTLAAGARLAEPVVYMQEPVVRTANGKPAKGLLEPLTANKDLQGLALDQVRYEKHLPLAALIAYDEKGGYTDITAKVDAQGNLNWSPKNGTSILYALFQGWHGKMVERAAPGGEGLAIDHFSLPAIQHYLGHFDQAFAGHDLSGLRCFFNDSYEVDDARGEANWTPGFFTAFRQKRGYDLREQLPALFAKDTRILYDYRMTISELLLEKFTRPWHAWAEAKGKLIRNQSHGSPANILDLYDAIDIPETEGTDILRFKFATSTANVSGKPLASAEAATWLNEHFQSSLSDVKLALDKYFAGGVNHIFYHGTNYSPQNEPWPGWLFYAAVHFTPANPFWKDFGALNAYVARCQSFLQQGKSDNDILLYFPFHDRNNQPGRAMLHHFDGMEGFDGTYFKQAGEELLQEGYAFDLISDLQLQKSSAENGKIRTAGGNRYQAVLLADVKSIPLETLQKLRDLAKAGVRVLMFENMPQDVPGFYQLEERRAAFRKTMEELAACKTVHLNNHLSELMRAGKVRKENFSQLMFVRRAYENGHYYFLSNTGNERLRDYIRLSSPGRSAAIFDPMLGRAGLAYTKAGAVYVDLAPGESCILQTSSTPLQGEYFPYTTPTGAPIALDNEWDVQFLEGGPSLPAATKVKQLSSWTEWAVDGAAQFSGTARYTTTFKKPDAAAAAYELDLGSVHESAEVILNGEKLATLIGPVYRLTIPSTALKDNNTLQVLVTNSMANRIADMDKRGLPWKKFYNINMPARLPENRGADGLFTAANWSPKASGLTGPVTLTPVAVAQQPGLSKSVAKPVPTKHNAGE</sequence>
<dbReference type="Proteomes" id="UP000321436">
    <property type="component" value="Unassembled WGS sequence"/>
</dbReference>
<dbReference type="PANTHER" id="PTHR36848:SF2">
    <property type="entry name" value="SECRETED PROTEIN"/>
    <property type="match status" value="1"/>
</dbReference>
<evidence type="ECO:0000256" key="1">
    <source>
        <dbReference type="SAM" id="MobiDB-lite"/>
    </source>
</evidence>
<dbReference type="RefSeq" id="WP_186830861.1">
    <property type="nucleotide sequence ID" value="NZ_BKAU01000001.1"/>
</dbReference>
<name>A0A512RET0_9BACT</name>
<evidence type="ECO:0000313" key="3">
    <source>
        <dbReference type="EMBL" id="GEP94216.1"/>
    </source>
</evidence>